<dbReference type="EMBL" id="CM001880">
    <property type="protein sequence ID" value="EOX98102.1"/>
    <property type="molecule type" value="Genomic_DNA"/>
</dbReference>
<evidence type="ECO:0000313" key="11">
    <source>
        <dbReference type="Proteomes" id="UP000026915"/>
    </source>
</evidence>
<dbReference type="STRING" id="3641.A0A061E0E2"/>
<evidence type="ECO:0000256" key="8">
    <source>
        <dbReference type="RuleBase" id="RU280816"/>
    </source>
</evidence>
<comment type="domain">
    <text evidence="8">The C-terminus contains a calmodulin-binding domain, which binds calmodulin in a calcium-dependent fashion.</text>
</comment>
<proteinExistence type="inferred from homology"/>
<feature type="transmembrane region" description="Helical" evidence="9">
    <location>
        <begin position="62"/>
        <end position="83"/>
    </location>
</feature>
<dbReference type="PANTHER" id="PTHR31942:SF9">
    <property type="entry name" value="MLO-LIKE PROTEIN 4"/>
    <property type="match status" value="1"/>
</dbReference>
<comment type="subcellular location">
    <subcellularLocation>
        <location evidence="1 8">Membrane</location>
        <topology evidence="1 8">Multi-pass membrane protein</topology>
    </subcellularLocation>
</comment>
<dbReference type="GO" id="GO:0016020">
    <property type="term" value="C:membrane"/>
    <property type="evidence" value="ECO:0007669"/>
    <property type="project" value="UniProtKB-SubCell"/>
</dbReference>
<dbReference type="Pfam" id="PF03094">
    <property type="entry name" value="Mlo"/>
    <property type="match status" value="2"/>
</dbReference>
<evidence type="ECO:0000313" key="10">
    <source>
        <dbReference type="EMBL" id="EOX98102.1"/>
    </source>
</evidence>
<evidence type="ECO:0000256" key="7">
    <source>
        <dbReference type="ARBA" id="ARBA00023265"/>
    </source>
</evidence>
<sequence>MFSQLKTLSKLFTSSETRCSSPTSLFPGSFTFRQLEGSVLVDVRNMEKLITEGRSLAETPTYTVASVITVLVFVCFLVERSIYRFGKWLKKTRRKALFVSLEKIKEDLMLLGLISLLLAQWARGISEICVNSSLFTSRFYICSEMDYDINKSMLFESTSSFTNETGIPPEGLNSHPSHQCGEGREPFVSFESLEQLHRFLFVLGITHVLYSCLAVGLAMSKIYSWRKWENQASIIADGSLQAKRNKVMRRQSTFVFHHTSHPWSRSRILIWMLCFLRQFRSSIKKSDYLALRLGFITKHKLPLSYNFHKYMVRSMEDEFHGILGIRTENQNDILERGRKIVVIQAGERSWPLWGYAIACIFVNIHGLNIYFWLSFIPAILVMLVGTKLQHVVSSLALEIKEQTGPPTGAQVKPRDDLFWFGKPEILLRLIQFIIFQNAFEMATFIWSLWGLKQRSCFMNNHFMIVFRLVSGVLVQFWCSYITVPLNVIVSQMGSRCKKALVTESVRESLHSWCKRVKEKSKRESVHSHTARSVCSLESVVDDERDEITVASGTLSRSSSMESLNQVTITSSEQAEAILGTSNRTQGEYSSRVADYLSESISINASQPLTIDEDENDGIAEEEKVDTLYELFQRT</sequence>
<comment type="function">
    <text evidence="8">May be involved in modulation of pathogen defense and leaf cell death.</text>
</comment>
<protein>
    <recommendedName>
        <fullName evidence="8">MLO-like protein</fullName>
    </recommendedName>
</protein>
<keyword evidence="8" id="KW-0112">Calmodulin-binding</keyword>
<dbReference type="AlphaFoldDB" id="A0A061E0E2"/>
<evidence type="ECO:0000256" key="4">
    <source>
        <dbReference type="ARBA" id="ARBA00022821"/>
    </source>
</evidence>
<keyword evidence="11" id="KW-1185">Reference proteome</keyword>
<gene>
    <name evidence="8" type="primary">MLO</name>
    <name evidence="10" type="ORF">TCM_006939</name>
</gene>
<accession>A0A061E0E2</accession>
<keyword evidence="3 8" id="KW-0812">Transmembrane</keyword>
<reference evidence="10 11" key="1">
    <citation type="journal article" date="2013" name="Genome Biol.">
        <title>The genome sequence of the most widely cultivated cacao type and its use to identify candidate genes regulating pod color.</title>
        <authorList>
            <person name="Motamayor J.C."/>
            <person name="Mockaitis K."/>
            <person name="Schmutz J."/>
            <person name="Haiminen N."/>
            <person name="Iii D.L."/>
            <person name="Cornejo O."/>
            <person name="Findley S.D."/>
            <person name="Zheng P."/>
            <person name="Utro F."/>
            <person name="Royaert S."/>
            <person name="Saski C."/>
            <person name="Jenkins J."/>
            <person name="Podicheti R."/>
            <person name="Zhao M."/>
            <person name="Scheffler B.E."/>
            <person name="Stack J.C."/>
            <person name="Feltus F.A."/>
            <person name="Mustiga G.M."/>
            <person name="Amores F."/>
            <person name="Phillips W."/>
            <person name="Marelli J.P."/>
            <person name="May G.D."/>
            <person name="Shapiro H."/>
            <person name="Ma J."/>
            <person name="Bustamante C.D."/>
            <person name="Schnell R.J."/>
            <person name="Main D."/>
            <person name="Gilbert D."/>
            <person name="Parida L."/>
            <person name="Kuhn D.N."/>
        </authorList>
    </citation>
    <scope>NUCLEOTIDE SEQUENCE [LARGE SCALE GENOMIC DNA]</scope>
    <source>
        <strain evidence="11">cv. Matina 1-6</strain>
    </source>
</reference>
<dbReference type="Proteomes" id="UP000026915">
    <property type="component" value="Chromosome 2"/>
</dbReference>
<dbReference type="InParanoid" id="A0A061E0E2"/>
<evidence type="ECO:0000256" key="6">
    <source>
        <dbReference type="ARBA" id="ARBA00023136"/>
    </source>
</evidence>
<dbReference type="GO" id="GO:0006952">
    <property type="term" value="P:defense response"/>
    <property type="evidence" value="ECO:0007669"/>
    <property type="project" value="UniProtKB-KW"/>
</dbReference>
<keyword evidence="4 8" id="KW-0611">Plant defense</keyword>
<evidence type="ECO:0000256" key="5">
    <source>
        <dbReference type="ARBA" id="ARBA00022989"/>
    </source>
</evidence>
<keyword evidence="5 8" id="KW-1133">Transmembrane helix</keyword>
<evidence type="ECO:0000256" key="1">
    <source>
        <dbReference type="ARBA" id="ARBA00004141"/>
    </source>
</evidence>
<evidence type="ECO:0000256" key="3">
    <source>
        <dbReference type="ARBA" id="ARBA00022692"/>
    </source>
</evidence>
<name>A0A061E0E2_THECC</name>
<feature type="transmembrane region" description="Helical" evidence="9">
    <location>
        <begin position="461"/>
        <end position="483"/>
    </location>
</feature>
<dbReference type="InterPro" id="IPR004326">
    <property type="entry name" value="Mlo"/>
</dbReference>
<feature type="transmembrane region" description="Helical" evidence="9">
    <location>
        <begin position="199"/>
        <end position="219"/>
    </location>
</feature>
<feature type="transmembrane region" description="Helical" evidence="9">
    <location>
        <begin position="104"/>
        <end position="122"/>
    </location>
</feature>
<keyword evidence="7 8" id="KW-0568">Pathogenesis-related protein</keyword>
<comment type="similarity">
    <text evidence="2 8">Belongs to the MLO family.</text>
</comment>
<organism evidence="10 11">
    <name type="scientific">Theobroma cacao</name>
    <name type="common">Cacao</name>
    <name type="synonym">Cocoa</name>
    <dbReference type="NCBI Taxonomy" id="3641"/>
    <lineage>
        <taxon>Eukaryota</taxon>
        <taxon>Viridiplantae</taxon>
        <taxon>Streptophyta</taxon>
        <taxon>Embryophyta</taxon>
        <taxon>Tracheophyta</taxon>
        <taxon>Spermatophyta</taxon>
        <taxon>Magnoliopsida</taxon>
        <taxon>eudicotyledons</taxon>
        <taxon>Gunneridae</taxon>
        <taxon>Pentapetalae</taxon>
        <taxon>rosids</taxon>
        <taxon>malvids</taxon>
        <taxon>Malvales</taxon>
        <taxon>Malvaceae</taxon>
        <taxon>Byttnerioideae</taxon>
        <taxon>Theobroma</taxon>
    </lineage>
</organism>
<dbReference type="PANTHER" id="PTHR31942">
    <property type="entry name" value="MLO-LIKE PROTEIN 1"/>
    <property type="match status" value="1"/>
</dbReference>
<evidence type="ECO:0000256" key="9">
    <source>
        <dbReference type="SAM" id="Phobius"/>
    </source>
</evidence>
<dbReference type="Gramene" id="EOX98102">
    <property type="protein sequence ID" value="EOX98102"/>
    <property type="gene ID" value="TCM_006939"/>
</dbReference>
<feature type="transmembrane region" description="Helical" evidence="9">
    <location>
        <begin position="425"/>
        <end position="449"/>
    </location>
</feature>
<keyword evidence="6 8" id="KW-0472">Membrane</keyword>
<dbReference type="FunCoup" id="A0A061E0E2">
    <property type="interactions" value="76"/>
</dbReference>
<dbReference type="OMA" id="IWSLWGL"/>
<dbReference type="GO" id="GO:0005516">
    <property type="term" value="F:calmodulin binding"/>
    <property type="evidence" value="ECO:0007669"/>
    <property type="project" value="UniProtKB-KW"/>
</dbReference>
<dbReference type="eggNOG" id="ENOG502QQK2">
    <property type="taxonomic scope" value="Eukaryota"/>
</dbReference>
<evidence type="ECO:0000256" key="2">
    <source>
        <dbReference type="ARBA" id="ARBA00006574"/>
    </source>
</evidence>